<gene>
    <name evidence="1" type="ORF">KDW_30660</name>
</gene>
<reference evidence="1 2" key="1">
    <citation type="submission" date="2019-10" db="EMBL/GenBank/DDBJ databases">
        <title>Dictyobacter vulcani sp. nov., within the class Ktedonobacteria, isolated from soil of volcanic Mt. Zao.</title>
        <authorList>
            <person name="Zheng Y."/>
            <person name="Wang C.M."/>
            <person name="Sakai Y."/>
            <person name="Abe K."/>
            <person name="Yokota A."/>
            <person name="Yabe S."/>
        </authorList>
    </citation>
    <scope>NUCLEOTIDE SEQUENCE [LARGE SCALE GENOMIC DNA]</scope>
    <source>
        <strain evidence="1 2">W12</strain>
    </source>
</reference>
<dbReference type="Proteomes" id="UP000326912">
    <property type="component" value="Unassembled WGS sequence"/>
</dbReference>
<evidence type="ECO:0000313" key="1">
    <source>
        <dbReference type="EMBL" id="GER88904.1"/>
    </source>
</evidence>
<accession>A0A5J4KHH3</accession>
<keyword evidence="2" id="KW-1185">Reference proteome</keyword>
<dbReference type="EMBL" id="BKZW01000001">
    <property type="protein sequence ID" value="GER88904.1"/>
    <property type="molecule type" value="Genomic_DNA"/>
</dbReference>
<organism evidence="1 2">
    <name type="scientific">Dictyobacter vulcani</name>
    <dbReference type="NCBI Taxonomy" id="2607529"/>
    <lineage>
        <taxon>Bacteria</taxon>
        <taxon>Bacillati</taxon>
        <taxon>Chloroflexota</taxon>
        <taxon>Ktedonobacteria</taxon>
        <taxon>Ktedonobacterales</taxon>
        <taxon>Dictyobacteraceae</taxon>
        <taxon>Dictyobacter</taxon>
    </lineage>
</organism>
<proteinExistence type="predicted"/>
<protein>
    <submittedName>
        <fullName evidence="1">Uncharacterized protein</fullName>
    </submittedName>
</protein>
<dbReference type="AlphaFoldDB" id="A0A5J4KHH3"/>
<sequence>MYQLIPIIAANIMIRSTSTISPRINIIRPFDMKSSVWGVIEVLSIVGSPSEELHVLPYYFLNK</sequence>
<evidence type="ECO:0000313" key="2">
    <source>
        <dbReference type="Proteomes" id="UP000326912"/>
    </source>
</evidence>
<name>A0A5J4KHH3_9CHLR</name>
<comment type="caution">
    <text evidence="1">The sequence shown here is derived from an EMBL/GenBank/DDBJ whole genome shotgun (WGS) entry which is preliminary data.</text>
</comment>